<dbReference type="eggNOG" id="COG0793">
    <property type="taxonomic scope" value="Bacteria"/>
</dbReference>
<dbReference type="OrthoDB" id="5513456at2"/>
<evidence type="ECO:0000313" key="1">
    <source>
        <dbReference type="EMBL" id="EYF07312.1"/>
    </source>
</evidence>
<organism evidence="1 2">
    <name type="scientific">Chondromyces apiculatus DSM 436</name>
    <dbReference type="NCBI Taxonomy" id="1192034"/>
    <lineage>
        <taxon>Bacteria</taxon>
        <taxon>Pseudomonadati</taxon>
        <taxon>Myxococcota</taxon>
        <taxon>Polyangia</taxon>
        <taxon>Polyangiales</taxon>
        <taxon>Polyangiaceae</taxon>
        <taxon>Chondromyces</taxon>
    </lineage>
</organism>
<evidence type="ECO:0000313" key="2">
    <source>
        <dbReference type="Proteomes" id="UP000019678"/>
    </source>
</evidence>
<accession>A0A017TEG1</accession>
<reference evidence="1 2" key="1">
    <citation type="submission" date="2013-05" db="EMBL/GenBank/DDBJ databases">
        <title>Genome assembly of Chondromyces apiculatus DSM 436.</title>
        <authorList>
            <person name="Sharma G."/>
            <person name="Khatri I."/>
            <person name="Kaur C."/>
            <person name="Mayilraj S."/>
            <person name="Subramanian S."/>
        </authorList>
    </citation>
    <scope>NUCLEOTIDE SEQUENCE [LARGE SCALE GENOMIC DNA]</scope>
    <source>
        <strain evidence="1 2">DSM 436</strain>
    </source>
</reference>
<dbReference type="Proteomes" id="UP000019678">
    <property type="component" value="Unassembled WGS sequence"/>
</dbReference>
<keyword evidence="2" id="KW-1185">Reference proteome</keyword>
<gene>
    <name evidence="1" type="ORF">CAP_0791</name>
</gene>
<dbReference type="AlphaFoldDB" id="A0A017TEG1"/>
<dbReference type="STRING" id="1192034.CAP_0791"/>
<proteinExistence type="predicted"/>
<sequence length="135" mass="13545">MVPAATKAGGMCLGVPDVCLTPAPPAPPVPVPYPNLAQMAAANNAVTTVLIENKETVAEGARIPNSSGDEAGVNGGVTSGTFMGPVEPKTFSSKVYFAGRKAVMLTAVTGHNGTSANMPAGVHLVPSQAKVLVSF</sequence>
<dbReference type="EMBL" id="ASRX01000011">
    <property type="protein sequence ID" value="EYF07312.1"/>
    <property type="molecule type" value="Genomic_DNA"/>
</dbReference>
<comment type="caution">
    <text evidence="1">The sequence shown here is derived from an EMBL/GenBank/DDBJ whole genome shotgun (WGS) entry which is preliminary data.</text>
</comment>
<protein>
    <submittedName>
        <fullName evidence="1">Uncharacterized protein</fullName>
    </submittedName>
</protein>
<dbReference type="RefSeq" id="WP_044238439.1">
    <property type="nucleotide sequence ID" value="NZ_ASRX01000011.1"/>
</dbReference>
<name>A0A017TEG1_9BACT</name>
<dbReference type="Pfam" id="PF13665">
    <property type="entry name" value="Tox-PAAR-like"/>
    <property type="match status" value="1"/>
</dbReference>